<gene>
    <name evidence="7" type="ORF">IE37_02098</name>
</gene>
<feature type="coiled-coil region" evidence="4">
    <location>
        <begin position="177"/>
        <end position="204"/>
    </location>
</feature>
<evidence type="ECO:0000256" key="5">
    <source>
        <dbReference type="SAM" id="MobiDB-lite"/>
    </source>
</evidence>
<dbReference type="OrthoDB" id="9810636at2"/>
<accession>A0A315XXI9</accession>
<evidence type="ECO:0000256" key="1">
    <source>
        <dbReference type="ARBA" id="ARBA00011028"/>
    </source>
</evidence>
<dbReference type="RefSeq" id="WP_109726860.1">
    <property type="nucleotide sequence ID" value="NZ_QGDI01000008.1"/>
</dbReference>
<dbReference type="Pfam" id="PF01297">
    <property type="entry name" value="ZnuA"/>
    <property type="match status" value="1"/>
</dbReference>
<dbReference type="AlphaFoldDB" id="A0A315XXI9"/>
<dbReference type="PROSITE" id="PS51257">
    <property type="entry name" value="PROKAR_LIPOPROTEIN"/>
    <property type="match status" value="1"/>
</dbReference>
<dbReference type="EMBL" id="QGDI01000008">
    <property type="protein sequence ID" value="PWJ11834.1"/>
    <property type="molecule type" value="Genomic_DNA"/>
</dbReference>
<evidence type="ECO:0000256" key="4">
    <source>
        <dbReference type="SAM" id="Coils"/>
    </source>
</evidence>
<dbReference type="InterPro" id="IPR006127">
    <property type="entry name" value="ZnuA-like"/>
</dbReference>
<evidence type="ECO:0000313" key="7">
    <source>
        <dbReference type="EMBL" id="PWJ11834.1"/>
    </source>
</evidence>
<dbReference type="PANTHER" id="PTHR42953">
    <property type="entry name" value="HIGH-AFFINITY ZINC UPTAKE SYSTEM PROTEIN ZNUA-RELATED"/>
    <property type="match status" value="1"/>
</dbReference>
<evidence type="ECO:0000256" key="6">
    <source>
        <dbReference type="SAM" id="SignalP"/>
    </source>
</evidence>
<dbReference type="Proteomes" id="UP000245720">
    <property type="component" value="Unassembled WGS sequence"/>
</dbReference>
<protein>
    <submittedName>
        <fullName evidence="7">Zinc transport system substrate-binding protein</fullName>
    </submittedName>
</protein>
<name>A0A315XXI9_RUMFL</name>
<keyword evidence="4" id="KW-0175">Coiled coil</keyword>
<sequence>MAFLRRLFSIAAAAAAAALVLTGCSSHSGNSGKLSIVCVSFPEYDWTRQIVGSSDGAEVTYLLGSGIDLHNYQPSAKDIMTISDCDIFMYVGGESDSWAKDALKEVNSKDTKVIKLMDVLGQNVKEEEHKEGMEPEEEDGHHGEPEYDEHVWLSLKNAEVICNEICDVLCEKDSANADTYRENLRSYTEKLEALDEEYTEMADSAETRTILFGDRFPFRYLCDDYDIDYYAAFAGCSAETAASFETVAKLSEKLNEKELDTVFIIENSDDSIARSIISNSGRSGVSIETLNSIQSVTQKDIDNGATYLSIMESNLGTLKKVLD</sequence>
<evidence type="ECO:0000313" key="8">
    <source>
        <dbReference type="Proteomes" id="UP000245720"/>
    </source>
</evidence>
<comment type="caution">
    <text evidence="7">The sequence shown here is derived from an EMBL/GenBank/DDBJ whole genome shotgun (WGS) entry which is preliminary data.</text>
</comment>
<dbReference type="GO" id="GO:0046872">
    <property type="term" value="F:metal ion binding"/>
    <property type="evidence" value="ECO:0007669"/>
    <property type="project" value="InterPro"/>
</dbReference>
<reference evidence="7 8" key="1">
    <citation type="submission" date="2018-05" db="EMBL/GenBank/DDBJ databases">
        <title>The Hungate 1000. A catalogue of reference genomes from the rumen microbiome.</title>
        <authorList>
            <person name="Kelly W."/>
        </authorList>
    </citation>
    <scope>NUCLEOTIDE SEQUENCE [LARGE SCALE GENOMIC DNA]</scope>
    <source>
        <strain evidence="7 8">SAb67</strain>
    </source>
</reference>
<feature type="chain" id="PRO_5038966873" evidence="6">
    <location>
        <begin position="29"/>
        <end position="323"/>
    </location>
</feature>
<dbReference type="Gene3D" id="3.40.50.1980">
    <property type="entry name" value="Nitrogenase molybdenum iron protein domain"/>
    <property type="match status" value="2"/>
</dbReference>
<keyword evidence="3 6" id="KW-0732">Signal</keyword>
<dbReference type="SUPFAM" id="SSF53807">
    <property type="entry name" value="Helical backbone' metal receptor"/>
    <property type="match status" value="1"/>
</dbReference>
<dbReference type="PANTHER" id="PTHR42953:SF3">
    <property type="entry name" value="HIGH-AFFINITY ZINC UPTAKE SYSTEM PROTEIN ZNUA"/>
    <property type="match status" value="1"/>
</dbReference>
<comment type="similarity">
    <text evidence="1">Belongs to the bacterial solute-binding protein 9 family.</text>
</comment>
<keyword evidence="2" id="KW-0813">Transport</keyword>
<feature type="signal peptide" evidence="6">
    <location>
        <begin position="1"/>
        <end position="28"/>
    </location>
</feature>
<evidence type="ECO:0000256" key="3">
    <source>
        <dbReference type="ARBA" id="ARBA00022729"/>
    </source>
</evidence>
<organism evidence="7 8">
    <name type="scientific">Ruminococcus flavefaciens</name>
    <dbReference type="NCBI Taxonomy" id="1265"/>
    <lineage>
        <taxon>Bacteria</taxon>
        <taxon>Bacillati</taxon>
        <taxon>Bacillota</taxon>
        <taxon>Clostridia</taxon>
        <taxon>Eubacteriales</taxon>
        <taxon>Oscillospiraceae</taxon>
        <taxon>Ruminococcus</taxon>
    </lineage>
</organism>
<evidence type="ECO:0000256" key="2">
    <source>
        <dbReference type="ARBA" id="ARBA00022448"/>
    </source>
</evidence>
<feature type="region of interest" description="Disordered" evidence="5">
    <location>
        <begin position="125"/>
        <end position="146"/>
    </location>
</feature>
<dbReference type="InterPro" id="IPR050492">
    <property type="entry name" value="Bact_metal-bind_prot9"/>
</dbReference>
<dbReference type="GO" id="GO:0030001">
    <property type="term" value="P:metal ion transport"/>
    <property type="evidence" value="ECO:0007669"/>
    <property type="project" value="InterPro"/>
</dbReference>
<proteinExistence type="inferred from homology"/>